<sequence length="381" mass="40626">MSTSRRQILRSAGAAGLALLPLGARGQQLRSDPSAPWSEAPLAAAHADPRIRALAWAVLAPNPHNRQPWVAELPAATPDTMLLFCDLDRRLPVTDPLDRQITIGLGCFIELFRMAAAAEGLDLVVTPFPDGAAQPRLDGRPVARLRLVPGGVADPLFAVADRRRSVKAPYDMDRPVPAAALQAVASAVAPPGRCLVTAEASRVAALRDLVWRAWMVEATTPAAHLESVDLMRLGREAVTAQPDGISIYGPGLDAAVASGQITHAAMLPGQPGYDFMVSRYRAMMTATPAFVWTTTPGAGRADQLQAGRDWLRVNLAATAAGLALQPVSQALQEYPEMDGPYREAQRELGEGGVVQMMGRLGYGPAVPPTPRWPAMSRIRTA</sequence>
<dbReference type="InterPro" id="IPR006311">
    <property type="entry name" value="TAT_signal"/>
</dbReference>
<proteinExistence type="predicted"/>
<reference evidence="2" key="1">
    <citation type="journal article" date="2019" name="Int. J. Syst. Evol. Microbiol.">
        <title>The Global Catalogue of Microorganisms (GCM) 10K type strain sequencing project: providing services to taxonomists for standard genome sequencing and annotation.</title>
        <authorList>
            <consortium name="The Broad Institute Genomics Platform"/>
            <consortium name="The Broad Institute Genome Sequencing Center for Infectious Disease"/>
            <person name="Wu L."/>
            <person name="Ma J."/>
        </authorList>
    </citation>
    <scope>NUCLEOTIDE SEQUENCE [LARGE SCALE GENOMIC DNA]</scope>
    <source>
        <strain evidence="2">CGMCC 1.16855</strain>
    </source>
</reference>
<dbReference type="EMBL" id="JBHRSB010000004">
    <property type="protein sequence ID" value="MFC3001487.1"/>
    <property type="molecule type" value="Genomic_DNA"/>
</dbReference>
<protein>
    <submittedName>
        <fullName evidence="1">Acg family FMN-binding oxidoreductase</fullName>
    </submittedName>
</protein>
<name>A0ABV7BV67_9PROT</name>
<evidence type="ECO:0000313" key="1">
    <source>
        <dbReference type="EMBL" id="MFC3001487.1"/>
    </source>
</evidence>
<keyword evidence="2" id="KW-1185">Reference proteome</keyword>
<gene>
    <name evidence="1" type="ORF">ACFOD3_16385</name>
</gene>
<dbReference type="Proteomes" id="UP001595420">
    <property type="component" value="Unassembled WGS sequence"/>
</dbReference>
<comment type="caution">
    <text evidence="1">The sequence shown here is derived from an EMBL/GenBank/DDBJ whole genome shotgun (WGS) entry which is preliminary data.</text>
</comment>
<dbReference type="PROSITE" id="PS51318">
    <property type="entry name" value="TAT"/>
    <property type="match status" value="1"/>
</dbReference>
<dbReference type="NCBIfam" id="NF047509">
    <property type="entry name" value="Rv3131_FMN_oxido"/>
    <property type="match status" value="1"/>
</dbReference>
<accession>A0ABV7BV67</accession>
<dbReference type="RefSeq" id="WP_216837544.1">
    <property type="nucleotide sequence ID" value="NZ_JAFNJS010000004.1"/>
</dbReference>
<evidence type="ECO:0000313" key="2">
    <source>
        <dbReference type="Proteomes" id="UP001595420"/>
    </source>
</evidence>
<organism evidence="1 2">
    <name type="scientific">Falsiroseomonas tokyonensis</name>
    <dbReference type="NCBI Taxonomy" id="430521"/>
    <lineage>
        <taxon>Bacteria</taxon>
        <taxon>Pseudomonadati</taxon>
        <taxon>Pseudomonadota</taxon>
        <taxon>Alphaproteobacteria</taxon>
        <taxon>Acetobacterales</taxon>
        <taxon>Roseomonadaceae</taxon>
        <taxon>Falsiroseomonas</taxon>
    </lineage>
</organism>